<dbReference type="GO" id="GO:0000976">
    <property type="term" value="F:transcription cis-regulatory region binding"/>
    <property type="evidence" value="ECO:0007669"/>
    <property type="project" value="TreeGrafter"/>
</dbReference>
<keyword evidence="2" id="KW-0238">DNA-binding</keyword>
<evidence type="ECO:0000313" key="6">
    <source>
        <dbReference type="Proteomes" id="UP000324678"/>
    </source>
</evidence>
<evidence type="ECO:0000256" key="3">
    <source>
        <dbReference type="ARBA" id="ARBA00023163"/>
    </source>
</evidence>
<dbReference type="PANTHER" id="PTHR30146">
    <property type="entry name" value="LACI-RELATED TRANSCRIPTIONAL REPRESSOR"/>
    <property type="match status" value="1"/>
</dbReference>
<dbReference type="PROSITE" id="PS00356">
    <property type="entry name" value="HTH_LACI_1"/>
    <property type="match status" value="1"/>
</dbReference>
<evidence type="ECO:0000259" key="4">
    <source>
        <dbReference type="PROSITE" id="PS50932"/>
    </source>
</evidence>
<accession>A0A5C1YCC3</accession>
<evidence type="ECO:0000313" key="5">
    <source>
        <dbReference type="EMBL" id="QEO13744.1"/>
    </source>
</evidence>
<dbReference type="Gene3D" id="3.40.50.2300">
    <property type="match status" value="2"/>
</dbReference>
<feature type="domain" description="HTH lacI-type" evidence="4">
    <location>
        <begin position="19"/>
        <end position="73"/>
    </location>
</feature>
<keyword evidence="1" id="KW-0805">Transcription regulation</keyword>
<dbReference type="Pfam" id="PF00356">
    <property type="entry name" value="LacI"/>
    <property type="match status" value="1"/>
</dbReference>
<dbReference type="Proteomes" id="UP000324678">
    <property type="component" value="Chromosome"/>
</dbReference>
<proteinExistence type="predicted"/>
<dbReference type="AlphaFoldDB" id="A0A5C1YCC3"/>
<dbReference type="CDD" id="cd06267">
    <property type="entry name" value="PBP1_LacI_sugar_binding-like"/>
    <property type="match status" value="1"/>
</dbReference>
<name>A0A5C1YCC3_9MICO</name>
<organism evidence="5 6">
    <name type="scientific">Agromyces intestinalis</name>
    <dbReference type="NCBI Taxonomy" id="2592652"/>
    <lineage>
        <taxon>Bacteria</taxon>
        <taxon>Bacillati</taxon>
        <taxon>Actinomycetota</taxon>
        <taxon>Actinomycetes</taxon>
        <taxon>Micrococcales</taxon>
        <taxon>Microbacteriaceae</taxon>
        <taxon>Agromyces</taxon>
    </lineage>
</organism>
<dbReference type="SMART" id="SM00354">
    <property type="entry name" value="HTH_LACI"/>
    <property type="match status" value="1"/>
</dbReference>
<dbReference type="SUPFAM" id="SSF47413">
    <property type="entry name" value="lambda repressor-like DNA-binding domains"/>
    <property type="match status" value="1"/>
</dbReference>
<dbReference type="InterPro" id="IPR010982">
    <property type="entry name" value="Lambda_DNA-bd_dom_sf"/>
</dbReference>
<dbReference type="InterPro" id="IPR046335">
    <property type="entry name" value="LacI/GalR-like_sensor"/>
</dbReference>
<keyword evidence="6" id="KW-1185">Reference proteome</keyword>
<dbReference type="PRINTS" id="PR00036">
    <property type="entry name" value="HTHLACI"/>
</dbReference>
<dbReference type="InterPro" id="IPR000843">
    <property type="entry name" value="HTH_LacI"/>
</dbReference>
<dbReference type="OrthoDB" id="3258243at2"/>
<evidence type="ECO:0000256" key="2">
    <source>
        <dbReference type="ARBA" id="ARBA00023125"/>
    </source>
</evidence>
<dbReference type="PANTHER" id="PTHR30146:SF109">
    <property type="entry name" value="HTH-TYPE TRANSCRIPTIONAL REGULATOR GALS"/>
    <property type="match status" value="1"/>
</dbReference>
<protein>
    <submittedName>
        <fullName evidence="5">LacI family transcriptional regulator</fullName>
    </submittedName>
</protein>
<dbReference type="SUPFAM" id="SSF53822">
    <property type="entry name" value="Periplasmic binding protein-like I"/>
    <property type="match status" value="1"/>
</dbReference>
<gene>
    <name evidence="5" type="ORF">FLP10_04400</name>
</gene>
<dbReference type="KEGG" id="ail:FLP10_04400"/>
<dbReference type="PROSITE" id="PS50932">
    <property type="entry name" value="HTH_LACI_2"/>
    <property type="match status" value="1"/>
</dbReference>
<dbReference type="CDD" id="cd01392">
    <property type="entry name" value="HTH_LacI"/>
    <property type="match status" value="1"/>
</dbReference>
<dbReference type="Gene3D" id="1.10.260.40">
    <property type="entry name" value="lambda repressor-like DNA-binding domains"/>
    <property type="match status" value="1"/>
</dbReference>
<dbReference type="InterPro" id="IPR028082">
    <property type="entry name" value="Peripla_BP_I"/>
</dbReference>
<keyword evidence="3" id="KW-0804">Transcription</keyword>
<reference evidence="5 6" key="1">
    <citation type="submission" date="2019-09" db="EMBL/GenBank/DDBJ databases">
        <title>Genome sequencing of strain KACC 19306.</title>
        <authorList>
            <person name="Heo J."/>
            <person name="Kim S.-J."/>
            <person name="Kim J.-S."/>
            <person name="Hong S.-B."/>
            <person name="Kwon S.-W."/>
        </authorList>
    </citation>
    <scope>NUCLEOTIDE SEQUENCE [LARGE SCALE GENOMIC DNA]</scope>
    <source>
        <strain evidence="5 6">KACC 19306</strain>
    </source>
</reference>
<evidence type="ECO:0000256" key="1">
    <source>
        <dbReference type="ARBA" id="ARBA00023015"/>
    </source>
</evidence>
<sequence length="347" mass="36529">MLREAISRGGRMSARRHPATIADVAARAGVSQASVSRVLNGKPSVDPEIVRRVRRAVGELGYAPSMAARSLVHGRNQTVAMVVPDLGNPMFQGILEGVSVAAAGDGYRVLVADTVERVDDEEATALEARQRCDAVVLCAPRLPADRLERLVERIAPVVVVNRQLEAPGVPSVGVDYARGIRDLVDHLVGLGHRDLVYLAGPEPSRSNADRLRGIADAEAADADVRVRVLAGGSGLDDGAAAVEAVDAARRDGATAVMAFNDLVALGLLAALRRRGVDVPGELSVAGFDDIPMAAYASPALTTLSVPRAELGAQVWTRLRGLIAGEPVAHAVTFRPRLEVRESTAAPR</sequence>
<dbReference type="EMBL" id="CP043505">
    <property type="protein sequence ID" value="QEO13744.1"/>
    <property type="molecule type" value="Genomic_DNA"/>
</dbReference>
<dbReference type="GO" id="GO:0003700">
    <property type="term" value="F:DNA-binding transcription factor activity"/>
    <property type="evidence" value="ECO:0007669"/>
    <property type="project" value="TreeGrafter"/>
</dbReference>
<dbReference type="Pfam" id="PF13377">
    <property type="entry name" value="Peripla_BP_3"/>
    <property type="match status" value="1"/>
</dbReference>